<dbReference type="InterPro" id="IPR001360">
    <property type="entry name" value="Glyco_hydro_1"/>
</dbReference>
<name>A0A3A4ZFT2_UNCKA</name>
<dbReference type="PRINTS" id="PR00131">
    <property type="entry name" value="GLHYDRLASE1"/>
</dbReference>
<keyword evidence="3" id="KW-0326">Glycosidase</keyword>
<evidence type="ECO:0000256" key="4">
    <source>
        <dbReference type="PROSITE-ProRule" id="PRU10055"/>
    </source>
</evidence>
<protein>
    <submittedName>
        <fullName evidence="6">Glycoside hydrolase family 1 protein</fullName>
    </submittedName>
</protein>
<evidence type="ECO:0000313" key="6">
    <source>
        <dbReference type="EMBL" id="RJR28015.1"/>
    </source>
</evidence>
<dbReference type="GO" id="GO:0008422">
    <property type="term" value="F:beta-glucosidase activity"/>
    <property type="evidence" value="ECO:0007669"/>
    <property type="project" value="TreeGrafter"/>
</dbReference>
<feature type="active site" description="Nucleophile" evidence="4">
    <location>
        <position position="316"/>
    </location>
</feature>
<comment type="similarity">
    <text evidence="1 5">Belongs to the glycosyl hydrolase 1 family.</text>
</comment>
<dbReference type="InterPro" id="IPR017853">
    <property type="entry name" value="GH"/>
</dbReference>
<dbReference type="GO" id="GO:0005975">
    <property type="term" value="P:carbohydrate metabolic process"/>
    <property type="evidence" value="ECO:0007669"/>
    <property type="project" value="InterPro"/>
</dbReference>
<organism evidence="6 7">
    <name type="scientific">candidate division WWE3 bacterium</name>
    <dbReference type="NCBI Taxonomy" id="2053526"/>
    <lineage>
        <taxon>Bacteria</taxon>
        <taxon>Katanobacteria</taxon>
    </lineage>
</organism>
<dbReference type="Pfam" id="PF00232">
    <property type="entry name" value="Glyco_hydro_1"/>
    <property type="match status" value="2"/>
</dbReference>
<proteinExistence type="inferred from homology"/>
<gene>
    <name evidence="6" type="ORF">C4561_00730</name>
</gene>
<dbReference type="EMBL" id="QZJF01000005">
    <property type="protein sequence ID" value="RJR28015.1"/>
    <property type="molecule type" value="Genomic_DNA"/>
</dbReference>
<evidence type="ECO:0000256" key="2">
    <source>
        <dbReference type="ARBA" id="ARBA00022801"/>
    </source>
</evidence>
<dbReference type="SUPFAM" id="SSF51445">
    <property type="entry name" value="(Trans)glycosidases"/>
    <property type="match status" value="1"/>
</dbReference>
<comment type="caution">
    <text evidence="6">The sequence shown here is derived from an EMBL/GenBank/DDBJ whole genome shotgun (WGS) entry which is preliminary data.</text>
</comment>
<dbReference type="AlphaFoldDB" id="A0A3A4ZFT2"/>
<evidence type="ECO:0000256" key="1">
    <source>
        <dbReference type="ARBA" id="ARBA00010838"/>
    </source>
</evidence>
<sequence length="403" mass="47492">MYTLLMASTFIFPKDFIWGTATSSYQTEGNITNNDWYEWEQNKKPDEEFPKEHCGIACDSYNRYEEDFDLAVKLNNNSIRISVEWARIQPSEDTFDQNEIEHYKKVLKAAKSRNLKTFVTLHHFTNPLWFSKKSGWANLRAPSHFEKYAKKCAEEFGDLIDVYLTINEPDVFAFQAYVKGIWPPNKEDLFLPMMIQTNMARAHIKAYKAIKSVGDYPVGVVKNIVWFEPAPGKYRFFDNIVSKVLYYVNDDLFLKPMSKYMDLIGLNYYFTTRLKKLLLNNVDDVQSDLGWWVNPAGLEKVLLKLKRYNLPIYITENGVADQIDRIRIKFIKDMLGSTARAMKQGVNVKGYFYWSLLDNYEWHQGYWPKFGLVYVDRNHNLERIPRESFYYYADICVNGRIEV</sequence>
<dbReference type="PANTHER" id="PTHR10353">
    <property type="entry name" value="GLYCOSYL HYDROLASE"/>
    <property type="match status" value="1"/>
</dbReference>
<evidence type="ECO:0000256" key="3">
    <source>
        <dbReference type="ARBA" id="ARBA00023295"/>
    </source>
</evidence>
<dbReference type="PANTHER" id="PTHR10353:SF209">
    <property type="entry name" value="GALACTOLIPID GALACTOSYLTRANSFERASE SFR2, CHLOROPLASTIC"/>
    <property type="match status" value="1"/>
</dbReference>
<keyword evidence="2 6" id="KW-0378">Hydrolase</keyword>
<dbReference type="PROSITE" id="PS00572">
    <property type="entry name" value="GLYCOSYL_HYDROL_F1_1"/>
    <property type="match status" value="1"/>
</dbReference>
<dbReference type="InterPro" id="IPR018120">
    <property type="entry name" value="Glyco_hydro_1_AS"/>
</dbReference>
<accession>A0A3A4ZFT2</accession>
<evidence type="ECO:0000313" key="7">
    <source>
        <dbReference type="Proteomes" id="UP000265540"/>
    </source>
</evidence>
<dbReference type="Proteomes" id="UP000265540">
    <property type="component" value="Unassembled WGS sequence"/>
</dbReference>
<dbReference type="Gene3D" id="3.20.20.80">
    <property type="entry name" value="Glycosidases"/>
    <property type="match status" value="1"/>
</dbReference>
<evidence type="ECO:0000256" key="5">
    <source>
        <dbReference type="RuleBase" id="RU003690"/>
    </source>
</evidence>
<reference evidence="6 7" key="1">
    <citation type="journal article" date="2017" name="ISME J.">
        <title>Energy and carbon metabolisms in a deep terrestrial subsurface fluid microbial community.</title>
        <authorList>
            <person name="Momper L."/>
            <person name="Jungbluth S.P."/>
            <person name="Lee M.D."/>
            <person name="Amend J.P."/>
        </authorList>
    </citation>
    <scope>NUCLEOTIDE SEQUENCE [LARGE SCALE GENOMIC DNA]</scope>
    <source>
        <strain evidence="6">SURF_46</strain>
    </source>
</reference>